<proteinExistence type="predicted"/>
<protein>
    <recommendedName>
        <fullName evidence="3">Pentatricopeptide repeat-containing protein</fullName>
    </recommendedName>
</protein>
<comment type="caution">
    <text evidence="1">The sequence shown here is derived from an EMBL/GenBank/DDBJ whole genome shotgun (WGS) entry which is preliminary data.</text>
</comment>
<evidence type="ECO:0000313" key="2">
    <source>
        <dbReference type="Proteomes" id="UP001222027"/>
    </source>
</evidence>
<reference evidence="1 2" key="1">
    <citation type="submission" date="2022-12" db="EMBL/GenBank/DDBJ databases">
        <title>Chromosome-scale assembly of the Ensete ventricosum genome.</title>
        <authorList>
            <person name="Dussert Y."/>
            <person name="Stocks J."/>
            <person name="Wendawek A."/>
            <person name="Woldeyes F."/>
            <person name="Nichols R.A."/>
            <person name="Borrell J.S."/>
        </authorList>
    </citation>
    <scope>NUCLEOTIDE SEQUENCE [LARGE SCALE GENOMIC DNA]</scope>
    <source>
        <strain evidence="2">cv. Maze</strain>
        <tissue evidence="1">Seeds</tissue>
    </source>
</reference>
<sequence length="107" mass="12362">MEAIGSRSLLSSPPIYGQHGKHITSCMMTLHYLEWWRQLRLCSNLIWLELSKFLCCIKEDGSNPNVAYGILMRGYAKLSYPDHAMHVERMLFKVCLDQCSRHPSIFG</sequence>
<accession>A0AAV8RB16</accession>
<dbReference type="Proteomes" id="UP001222027">
    <property type="component" value="Unassembled WGS sequence"/>
</dbReference>
<organism evidence="1 2">
    <name type="scientific">Ensete ventricosum</name>
    <name type="common">Abyssinian banana</name>
    <name type="synonym">Musa ensete</name>
    <dbReference type="NCBI Taxonomy" id="4639"/>
    <lineage>
        <taxon>Eukaryota</taxon>
        <taxon>Viridiplantae</taxon>
        <taxon>Streptophyta</taxon>
        <taxon>Embryophyta</taxon>
        <taxon>Tracheophyta</taxon>
        <taxon>Spermatophyta</taxon>
        <taxon>Magnoliopsida</taxon>
        <taxon>Liliopsida</taxon>
        <taxon>Zingiberales</taxon>
        <taxon>Musaceae</taxon>
        <taxon>Ensete</taxon>
    </lineage>
</organism>
<name>A0AAV8RB16_ENSVE</name>
<dbReference type="EMBL" id="JAQQAF010000004">
    <property type="protein sequence ID" value="KAJ8493333.1"/>
    <property type="molecule type" value="Genomic_DNA"/>
</dbReference>
<gene>
    <name evidence="1" type="ORF">OPV22_015054</name>
</gene>
<dbReference type="AlphaFoldDB" id="A0AAV8RB16"/>
<keyword evidence="2" id="KW-1185">Reference proteome</keyword>
<evidence type="ECO:0000313" key="1">
    <source>
        <dbReference type="EMBL" id="KAJ8493333.1"/>
    </source>
</evidence>
<evidence type="ECO:0008006" key="3">
    <source>
        <dbReference type="Google" id="ProtNLM"/>
    </source>
</evidence>